<feature type="non-terminal residue" evidence="7">
    <location>
        <position position="146"/>
    </location>
</feature>
<keyword evidence="5" id="KW-0411">Iron-sulfur</keyword>
<protein>
    <recommendedName>
        <fullName evidence="6">Cysteine-rich domain-containing protein</fullName>
    </recommendedName>
</protein>
<organism evidence="7">
    <name type="scientific">marine sediment metagenome</name>
    <dbReference type="NCBI Taxonomy" id="412755"/>
    <lineage>
        <taxon>unclassified sequences</taxon>
        <taxon>metagenomes</taxon>
        <taxon>ecological metagenomes</taxon>
    </lineage>
</organism>
<keyword evidence="4" id="KW-0408">Iron</keyword>
<name>X1U093_9ZZZZ</name>
<dbReference type="EMBL" id="BARW01018271">
    <property type="protein sequence ID" value="GAI96996.1"/>
    <property type="molecule type" value="Genomic_DNA"/>
</dbReference>
<evidence type="ECO:0000313" key="7">
    <source>
        <dbReference type="EMBL" id="GAI96996.1"/>
    </source>
</evidence>
<dbReference type="GO" id="GO:0016491">
    <property type="term" value="F:oxidoreductase activity"/>
    <property type="evidence" value="ECO:0007669"/>
    <property type="project" value="UniProtKB-ARBA"/>
</dbReference>
<dbReference type="InterPro" id="IPR004017">
    <property type="entry name" value="Cys_rich_dom"/>
</dbReference>
<sequence length="146" mass="16049">MLAYGYGDLESTLSIARKNIDLARSLEVDTIITTCATCGSLLKRYPNLLSEDAGYSTQAKAFAGKVNDISEFLMDIGLNTEMGTLKHRVTYHDPCHLGRFQKITSQPRQLLQSIPGVEFIEMAESNMCCGAAGSYSLAHYDLSMKV</sequence>
<evidence type="ECO:0000256" key="2">
    <source>
        <dbReference type="ARBA" id="ARBA00022723"/>
    </source>
</evidence>
<evidence type="ECO:0000256" key="1">
    <source>
        <dbReference type="ARBA" id="ARBA00022485"/>
    </source>
</evidence>
<gene>
    <name evidence="7" type="ORF">S12H4_31319</name>
</gene>
<keyword evidence="3" id="KW-0677">Repeat</keyword>
<evidence type="ECO:0000259" key="6">
    <source>
        <dbReference type="Pfam" id="PF02754"/>
    </source>
</evidence>
<evidence type="ECO:0000256" key="5">
    <source>
        <dbReference type="ARBA" id="ARBA00023014"/>
    </source>
</evidence>
<dbReference type="AlphaFoldDB" id="X1U093"/>
<feature type="domain" description="Cysteine-rich" evidence="6">
    <location>
        <begin position="11"/>
        <end position="42"/>
    </location>
</feature>
<accession>X1U093</accession>
<reference evidence="7" key="1">
    <citation type="journal article" date="2014" name="Front. Microbiol.">
        <title>High frequency of phylogenetically diverse reductive dehalogenase-homologous genes in deep subseafloor sedimentary metagenomes.</title>
        <authorList>
            <person name="Kawai M."/>
            <person name="Futagami T."/>
            <person name="Toyoda A."/>
            <person name="Takaki Y."/>
            <person name="Nishi S."/>
            <person name="Hori S."/>
            <person name="Arai W."/>
            <person name="Tsubouchi T."/>
            <person name="Morono Y."/>
            <person name="Uchiyama I."/>
            <person name="Ito T."/>
            <person name="Fujiyama A."/>
            <person name="Inagaki F."/>
            <person name="Takami H."/>
        </authorList>
    </citation>
    <scope>NUCLEOTIDE SEQUENCE</scope>
    <source>
        <strain evidence="7">Expedition CK06-06</strain>
    </source>
</reference>
<evidence type="ECO:0000256" key="4">
    <source>
        <dbReference type="ARBA" id="ARBA00023004"/>
    </source>
</evidence>
<keyword evidence="2" id="KW-0479">Metal-binding</keyword>
<dbReference type="PANTHER" id="PTHR32479">
    <property type="entry name" value="GLYCOLATE OXIDASE IRON-SULFUR SUBUNIT"/>
    <property type="match status" value="1"/>
</dbReference>
<proteinExistence type="predicted"/>
<dbReference type="GO" id="GO:0051539">
    <property type="term" value="F:4 iron, 4 sulfur cluster binding"/>
    <property type="evidence" value="ECO:0007669"/>
    <property type="project" value="UniProtKB-KW"/>
</dbReference>
<dbReference type="PANTHER" id="PTHR32479:SF17">
    <property type="entry name" value="GLYCOLATE OXIDASE IRON-SULFUR SUBUNIT"/>
    <property type="match status" value="1"/>
</dbReference>
<feature type="domain" description="Cysteine-rich" evidence="6">
    <location>
        <begin position="89"/>
        <end position="139"/>
    </location>
</feature>
<comment type="caution">
    <text evidence="7">The sequence shown here is derived from an EMBL/GenBank/DDBJ whole genome shotgun (WGS) entry which is preliminary data.</text>
</comment>
<keyword evidence="1" id="KW-0004">4Fe-4S</keyword>
<evidence type="ECO:0000256" key="3">
    <source>
        <dbReference type="ARBA" id="ARBA00022737"/>
    </source>
</evidence>
<dbReference type="GO" id="GO:0046872">
    <property type="term" value="F:metal ion binding"/>
    <property type="evidence" value="ECO:0007669"/>
    <property type="project" value="UniProtKB-KW"/>
</dbReference>
<dbReference type="Pfam" id="PF02754">
    <property type="entry name" value="CCG"/>
    <property type="match status" value="2"/>
</dbReference>